<evidence type="ECO:0000256" key="4">
    <source>
        <dbReference type="ARBA" id="ARBA00022692"/>
    </source>
</evidence>
<dbReference type="InterPro" id="IPR037272">
    <property type="entry name" value="SNS_sf"/>
</dbReference>
<dbReference type="GO" id="GO:0008504">
    <property type="term" value="F:monoamine transmembrane transporter activity"/>
    <property type="evidence" value="ECO:0007669"/>
    <property type="project" value="UniProtKB-ARBA"/>
</dbReference>
<reference evidence="15" key="3">
    <citation type="submission" date="2023-05" db="EMBL/GenBank/DDBJ databases">
        <authorList>
            <person name="Smith C.H."/>
        </authorList>
    </citation>
    <scope>NUCLEOTIDE SEQUENCE</scope>
    <source>
        <strain evidence="15">CHS0354</strain>
        <tissue evidence="15">Mantle</tissue>
    </source>
</reference>
<dbReference type="EMBL" id="JAEAOA010001888">
    <property type="protein sequence ID" value="KAK3591526.1"/>
    <property type="molecule type" value="Genomic_DNA"/>
</dbReference>
<feature type="non-terminal residue" evidence="15">
    <location>
        <position position="76"/>
    </location>
</feature>
<dbReference type="Pfam" id="PF00209">
    <property type="entry name" value="SNF"/>
    <property type="match status" value="1"/>
</dbReference>
<keyword evidence="10 14" id="KW-0472">Membrane</keyword>
<evidence type="ECO:0000256" key="3">
    <source>
        <dbReference type="ARBA" id="ARBA00022475"/>
    </source>
</evidence>
<dbReference type="PROSITE" id="PS50267">
    <property type="entry name" value="NA_NEUROTRAN_SYMP_3"/>
    <property type="match status" value="1"/>
</dbReference>
<feature type="binding site" evidence="13">
    <location>
        <position position="12"/>
    </location>
    <ligand>
        <name>Na(+)</name>
        <dbReference type="ChEBI" id="CHEBI:29101"/>
        <label>1</label>
    </ligand>
</feature>
<evidence type="ECO:0000313" key="15">
    <source>
        <dbReference type="EMBL" id="KAK3591526.1"/>
    </source>
</evidence>
<evidence type="ECO:0000256" key="8">
    <source>
        <dbReference type="ARBA" id="ARBA00022989"/>
    </source>
</evidence>
<evidence type="ECO:0000256" key="1">
    <source>
        <dbReference type="ARBA" id="ARBA00004651"/>
    </source>
</evidence>
<evidence type="ECO:0000256" key="14">
    <source>
        <dbReference type="SAM" id="Phobius"/>
    </source>
</evidence>
<sequence>VWVDAAAQIFFSLGPGFGVLMALASYNKPDNNCYRDAILTSAINCGTSILAGFVVFSVLGHMAYKQNVDVKDVARN</sequence>
<keyword evidence="6" id="KW-0532">Neurotransmitter transport</keyword>
<comment type="caution">
    <text evidence="15">The sequence shown here is derived from an EMBL/GenBank/DDBJ whole genome shotgun (WGS) entry which is preliminary data.</text>
</comment>
<reference evidence="15" key="2">
    <citation type="journal article" date="2021" name="Genome Biol. Evol.">
        <title>Developing a high-quality reference genome for a parasitic bivalve with doubly uniparental inheritance (Bivalvia: Unionida).</title>
        <authorList>
            <person name="Smith C.H."/>
        </authorList>
    </citation>
    <scope>NUCLEOTIDE SEQUENCE</scope>
    <source>
        <strain evidence="15">CHS0354</strain>
        <tissue evidence="15">Mantle</tissue>
    </source>
</reference>
<evidence type="ECO:0000256" key="12">
    <source>
        <dbReference type="ARBA" id="ARBA00023180"/>
    </source>
</evidence>
<accession>A0AAE0VVF1</accession>
<dbReference type="Proteomes" id="UP001195483">
    <property type="component" value="Unassembled WGS sequence"/>
</dbReference>
<dbReference type="AlphaFoldDB" id="A0AAE0VVF1"/>
<feature type="binding site" evidence="13">
    <location>
        <position position="44"/>
    </location>
    <ligand>
        <name>Na(+)</name>
        <dbReference type="ChEBI" id="CHEBI:29101"/>
        <label>2</label>
    </ligand>
</feature>
<dbReference type="SUPFAM" id="SSF161070">
    <property type="entry name" value="SNF-like"/>
    <property type="match status" value="1"/>
</dbReference>
<evidence type="ECO:0000256" key="13">
    <source>
        <dbReference type="PIRSR" id="PIRSR600175-1"/>
    </source>
</evidence>
<dbReference type="InterPro" id="IPR000175">
    <property type="entry name" value="Na/ntran_symport"/>
</dbReference>
<protein>
    <submittedName>
        <fullName evidence="15">Uncharacterized protein</fullName>
    </submittedName>
</protein>
<dbReference type="PANTHER" id="PTHR11616:SF320">
    <property type="entry name" value="SODIUM-DEPENDENT NORADRENALINE TRANSPORTER"/>
    <property type="match status" value="1"/>
</dbReference>
<feature type="transmembrane region" description="Helical" evidence="14">
    <location>
        <begin position="6"/>
        <end position="26"/>
    </location>
</feature>
<dbReference type="GO" id="GO:0006836">
    <property type="term" value="P:neurotransmitter transport"/>
    <property type="evidence" value="ECO:0007669"/>
    <property type="project" value="UniProtKB-KW"/>
</dbReference>
<keyword evidence="3" id="KW-1003">Cell membrane</keyword>
<keyword evidence="7" id="KW-0769">Symport</keyword>
<proteinExistence type="predicted"/>
<comment type="subcellular location">
    <subcellularLocation>
        <location evidence="1">Cell membrane</location>
        <topology evidence="1">Multi-pass membrane protein</topology>
    </subcellularLocation>
</comment>
<evidence type="ECO:0000256" key="5">
    <source>
        <dbReference type="ARBA" id="ARBA00022723"/>
    </source>
</evidence>
<evidence type="ECO:0000256" key="10">
    <source>
        <dbReference type="ARBA" id="ARBA00023136"/>
    </source>
</evidence>
<dbReference type="GO" id="GO:0015378">
    <property type="term" value="F:sodium:chloride symporter activity"/>
    <property type="evidence" value="ECO:0007669"/>
    <property type="project" value="UniProtKB-ARBA"/>
</dbReference>
<keyword evidence="8 14" id="KW-1133">Transmembrane helix</keyword>
<evidence type="ECO:0000256" key="6">
    <source>
        <dbReference type="ARBA" id="ARBA00022775"/>
    </source>
</evidence>
<evidence type="ECO:0000313" key="16">
    <source>
        <dbReference type="Proteomes" id="UP001195483"/>
    </source>
</evidence>
<dbReference type="GO" id="GO:0006865">
    <property type="term" value="P:amino acid transport"/>
    <property type="evidence" value="ECO:0007669"/>
    <property type="project" value="TreeGrafter"/>
</dbReference>
<gene>
    <name evidence="15" type="ORF">CHS0354_031636</name>
</gene>
<keyword evidence="16" id="KW-1185">Reference proteome</keyword>
<evidence type="ECO:0000256" key="9">
    <source>
        <dbReference type="ARBA" id="ARBA00023053"/>
    </source>
</evidence>
<reference evidence="15" key="1">
    <citation type="journal article" date="2021" name="Genome Biol. Evol.">
        <title>A High-Quality Reference Genome for a Parasitic Bivalve with Doubly Uniparental Inheritance (Bivalvia: Unionida).</title>
        <authorList>
            <person name="Smith C.H."/>
        </authorList>
    </citation>
    <scope>NUCLEOTIDE SEQUENCE</scope>
    <source>
        <strain evidence="15">CHS0354</strain>
    </source>
</reference>
<feature type="transmembrane region" description="Helical" evidence="14">
    <location>
        <begin position="38"/>
        <end position="59"/>
    </location>
</feature>
<dbReference type="GO" id="GO:0090493">
    <property type="term" value="P:catecholamine uptake"/>
    <property type="evidence" value="ECO:0007669"/>
    <property type="project" value="UniProtKB-ARBA"/>
</dbReference>
<evidence type="ECO:0000256" key="7">
    <source>
        <dbReference type="ARBA" id="ARBA00022847"/>
    </source>
</evidence>
<keyword evidence="4 14" id="KW-0812">Transmembrane</keyword>
<keyword evidence="2" id="KW-0813">Transport</keyword>
<keyword evidence="5 13" id="KW-0479">Metal-binding</keyword>
<keyword evidence="9 13" id="KW-0915">Sodium</keyword>
<dbReference type="GO" id="GO:0046872">
    <property type="term" value="F:metal ion binding"/>
    <property type="evidence" value="ECO:0007669"/>
    <property type="project" value="UniProtKB-KW"/>
</dbReference>
<feature type="non-terminal residue" evidence="15">
    <location>
        <position position="1"/>
    </location>
</feature>
<organism evidence="15 16">
    <name type="scientific">Potamilus streckersoni</name>
    <dbReference type="NCBI Taxonomy" id="2493646"/>
    <lineage>
        <taxon>Eukaryota</taxon>
        <taxon>Metazoa</taxon>
        <taxon>Spiralia</taxon>
        <taxon>Lophotrochozoa</taxon>
        <taxon>Mollusca</taxon>
        <taxon>Bivalvia</taxon>
        <taxon>Autobranchia</taxon>
        <taxon>Heteroconchia</taxon>
        <taxon>Palaeoheterodonta</taxon>
        <taxon>Unionida</taxon>
        <taxon>Unionoidea</taxon>
        <taxon>Unionidae</taxon>
        <taxon>Ambleminae</taxon>
        <taxon>Lampsilini</taxon>
        <taxon>Potamilus</taxon>
    </lineage>
</organism>
<keyword evidence="11" id="KW-1015">Disulfide bond</keyword>
<name>A0AAE0VVF1_9BIVA</name>
<evidence type="ECO:0000256" key="11">
    <source>
        <dbReference type="ARBA" id="ARBA00023157"/>
    </source>
</evidence>
<keyword evidence="12" id="KW-0325">Glycoprotein</keyword>
<dbReference type="GO" id="GO:0005886">
    <property type="term" value="C:plasma membrane"/>
    <property type="evidence" value="ECO:0007669"/>
    <property type="project" value="UniProtKB-SubCell"/>
</dbReference>
<evidence type="ECO:0000256" key="2">
    <source>
        <dbReference type="ARBA" id="ARBA00022448"/>
    </source>
</evidence>
<dbReference type="PANTHER" id="PTHR11616">
    <property type="entry name" value="SODIUM/CHLORIDE DEPENDENT TRANSPORTER"/>
    <property type="match status" value="1"/>
</dbReference>